<keyword evidence="7" id="KW-0547">Nucleotide-binding</keyword>
<evidence type="ECO:0000256" key="3">
    <source>
        <dbReference type="ARBA" id="ARBA00012438"/>
    </source>
</evidence>
<dbReference type="InterPro" id="IPR000014">
    <property type="entry name" value="PAS"/>
</dbReference>
<dbReference type="AlphaFoldDB" id="E0UGQ7"/>
<dbReference type="CDD" id="cd00130">
    <property type="entry name" value="PAS"/>
    <property type="match status" value="1"/>
</dbReference>
<comment type="subcellular location">
    <subcellularLocation>
        <location evidence="2">Cell membrane</location>
    </subcellularLocation>
</comment>
<dbReference type="InterPro" id="IPR000700">
    <property type="entry name" value="PAS-assoc_C"/>
</dbReference>
<reference evidence="18" key="1">
    <citation type="journal article" date="2011" name="MBio">
        <title>Novel metabolic attributes of the genus Cyanothece, comprising a group of unicellular nitrogen-fixing Cyanobacteria.</title>
        <authorList>
            <person name="Bandyopadhyay A."/>
            <person name="Elvitigala T."/>
            <person name="Welsh E."/>
            <person name="Stockel J."/>
            <person name="Liberton M."/>
            <person name="Min H."/>
            <person name="Sherman L.A."/>
            <person name="Pakrasi H.B."/>
        </authorList>
    </citation>
    <scope>NUCLEOTIDE SEQUENCE [LARGE SCALE GENOMIC DNA]</scope>
    <source>
        <strain evidence="18">PCC 7822</strain>
    </source>
</reference>
<dbReference type="eggNOG" id="COG5002">
    <property type="taxonomic scope" value="Bacteria"/>
</dbReference>
<evidence type="ECO:0000256" key="6">
    <source>
        <dbReference type="ARBA" id="ARBA00022679"/>
    </source>
</evidence>
<organism evidence="17 18">
    <name type="scientific">Gloeothece verrucosa (strain PCC 7822)</name>
    <name type="common">Cyanothece sp. (strain PCC 7822)</name>
    <dbReference type="NCBI Taxonomy" id="497965"/>
    <lineage>
        <taxon>Bacteria</taxon>
        <taxon>Bacillati</taxon>
        <taxon>Cyanobacteriota</taxon>
        <taxon>Cyanophyceae</taxon>
        <taxon>Oscillatoriophycideae</taxon>
        <taxon>Chroococcales</taxon>
        <taxon>Aphanothecaceae</taxon>
        <taxon>Gloeothece</taxon>
        <taxon>Gloeothece verrucosa</taxon>
    </lineage>
</organism>
<keyword evidence="6" id="KW-0808">Transferase</keyword>
<dbReference type="SMART" id="SM00387">
    <property type="entry name" value="HATPase_c"/>
    <property type="match status" value="1"/>
</dbReference>
<feature type="domain" description="PAS" evidence="15">
    <location>
        <begin position="137"/>
        <end position="189"/>
    </location>
</feature>
<dbReference type="RefSeq" id="WP_013321373.1">
    <property type="nucleotide sequence ID" value="NC_014501.1"/>
</dbReference>
<dbReference type="STRING" id="497965.Cyan7822_1263"/>
<dbReference type="InterPro" id="IPR036890">
    <property type="entry name" value="HATPase_C_sf"/>
</dbReference>
<evidence type="ECO:0000259" key="14">
    <source>
        <dbReference type="PROSITE" id="PS50110"/>
    </source>
</evidence>
<comment type="catalytic activity">
    <reaction evidence="1">
        <text>ATP + protein L-histidine = ADP + protein N-phospho-L-histidine.</text>
        <dbReference type="EC" id="2.7.13.3"/>
    </reaction>
</comment>
<name>E0UGQ7_GLOV7</name>
<dbReference type="PROSITE" id="PS50112">
    <property type="entry name" value="PAS"/>
    <property type="match status" value="1"/>
</dbReference>
<dbReference type="PRINTS" id="PR00344">
    <property type="entry name" value="BCTRLSENSOR"/>
</dbReference>
<gene>
    <name evidence="17" type="ordered locus">Cyan7822_1263</name>
</gene>
<feature type="modified residue" description="4-aspartylphosphate" evidence="12">
    <location>
        <position position="564"/>
    </location>
</feature>
<dbReference type="PROSITE" id="PS50110">
    <property type="entry name" value="RESPONSE_REGULATORY"/>
    <property type="match status" value="2"/>
</dbReference>
<keyword evidence="5 12" id="KW-0597">Phosphoprotein</keyword>
<feature type="domain" description="Response regulatory" evidence="14">
    <location>
        <begin position="8"/>
        <end position="125"/>
    </location>
</feature>
<evidence type="ECO:0000259" key="13">
    <source>
        <dbReference type="PROSITE" id="PS50109"/>
    </source>
</evidence>
<dbReference type="PROSITE" id="PS50109">
    <property type="entry name" value="HIS_KIN"/>
    <property type="match status" value="1"/>
</dbReference>
<evidence type="ECO:0000256" key="2">
    <source>
        <dbReference type="ARBA" id="ARBA00004236"/>
    </source>
</evidence>
<dbReference type="Proteomes" id="UP000008206">
    <property type="component" value="Chromosome"/>
</dbReference>
<feature type="domain" description="PAC" evidence="16">
    <location>
        <begin position="205"/>
        <end position="257"/>
    </location>
</feature>
<dbReference type="InterPro" id="IPR036097">
    <property type="entry name" value="HisK_dim/P_sf"/>
</dbReference>
<dbReference type="Gene3D" id="3.30.450.20">
    <property type="entry name" value="PAS domain"/>
    <property type="match status" value="1"/>
</dbReference>
<keyword evidence="10" id="KW-0902">Two-component regulatory system</keyword>
<dbReference type="Pfam" id="PF02518">
    <property type="entry name" value="HATPase_c"/>
    <property type="match status" value="1"/>
</dbReference>
<dbReference type="InterPro" id="IPR003661">
    <property type="entry name" value="HisK_dim/P_dom"/>
</dbReference>
<dbReference type="EC" id="2.7.13.3" evidence="3"/>
<dbReference type="SMART" id="SM00091">
    <property type="entry name" value="PAS"/>
    <property type="match status" value="1"/>
</dbReference>
<dbReference type="Gene3D" id="3.30.565.10">
    <property type="entry name" value="Histidine kinase-like ATPase, C-terminal domain"/>
    <property type="match status" value="1"/>
</dbReference>
<dbReference type="HOGENOM" id="CLU_000445_114_15_3"/>
<dbReference type="InterPro" id="IPR035965">
    <property type="entry name" value="PAS-like_dom_sf"/>
</dbReference>
<dbReference type="SUPFAM" id="SSF47384">
    <property type="entry name" value="Homodimeric domain of signal transducing histidine kinase"/>
    <property type="match status" value="1"/>
</dbReference>
<dbReference type="InterPro" id="IPR011006">
    <property type="entry name" value="CheY-like_superfamily"/>
</dbReference>
<evidence type="ECO:0000256" key="10">
    <source>
        <dbReference type="ARBA" id="ARBA00023012"/>
    </source>
</evidence>
<protein>
    <recommendedName>
        <fullName evidence="3">histidine kinase</fullName>
        <ecNumber evidence="3">2.7.13.3</ecNumber>
    </recommendedName>
</protein>
<dbReference type="SUPFAM" id="SSF55874">
    <property type="entry name" value="ATPase domain of HSP90 chaperone/DNA topoisomerase II/histidine kinase"/>
    <property type="match status" value="1"/>
</dbReference>
<dbReference type="KEGG" id="cyj:Cyan7822_1263"/>
<dbReference type="FunFam" id="3.30.565.10:FF:000023">
    <property type="entry name" value="PAS domain-containing sensor histidine kinase"/>
    <property type="match status" value="1"/>
</dbReference>
<evidence type="ECO:0000256" key="5">
    <source>
        <dbReference type="ARBA" id="ARBA00022553"/>
    </source>
</evidence>
<evidence type="ECO:0000256" key="9">
    <source>
        <dbReference type="ARBA" id="ARBA00022840"/>
    </source>
</evidence>
<dbReference type="NCBIfam" id="TIGR00229">
    <property type="entry name" value="sensory_box"/>
    <property type="match status" value="1"/>
</dbReference>
<feature type="modified residue" description="4-aspartylphosphate" evidence="12">
    <location>
        <position position="57"/>
    </location>
</feature>
<proteinExistence type="predicted"/>
<evidence type="ECO:0000256" key="4">
    <source>
        <dbReference type="ARBA" id="ARBA00022475"/>
    </source>
</evidence>
<dbReference type="InterPro" id="IPR005467">
    <property type="entry name" value="His_kinase_dom"/>
</dbReference>
<dbReference type="eggNOG" id="COG3437">
    <property type="taxonomic scope" value="Bacteria"/>
</dbReference>
<evidence type="ECO:0000256" key="1">
    <source>
        <dbReference type="ARBA" id="ARBA00000085"/>
    </source>
</evidence>
<evidence type="ECO:0000313" key="17">
    <source>
        <dbReference type="EMBL" id="ADN13266.1"/>
    </source>
</evidence>
<evidence type="ECO:0000259" key="15">
    <source>
        <dbReference type="PROSITE" id="PS50112"/>
    </source>
</evidence>
<dbReference type="InterPro" id="IPR003594">
    <property type="entry name" value="HATPase_dom"/>
</dbReference>
<dbReference type="PROSITE" id="PS50113">
    <property type="entry name" value="PAC"/>
    <property type="match status" value="1"/>
</dbReference>
<dbReference type="EMBL" id="CP002198">
    <property type="protein sequence ID" value="ADN13266.1"/>
    <property type="molecule type" value="Genomic_DNA"/>
</dbReference>
<dbReference type="InterPro" id="IPR004358">
    <property type="entry name" value="Sig_transdc_His_kin-like_C"/>
</dbReference>
<dbReference type="SMART" id="SM00388">
    <property type="entry name" value="HisKA"/>
    <property type="match status" value="1"/>
</dbReference>
<feature type="domain" description="Histidine kinase" evidence="13">
    <location>
        <begin position="275"/>
        <end position="493"/>
    </location>
</feature>
<dbReference type="eggNOG" id="COG0784">
    <property type="taxonomic scope" value="Bacteria"/>
</dbReference>
<keyword evidence="4" id="KW-1003">Cell membrane</keyword>
<evidence type="ECO:0000259" key="16">
    <source>
        <dbReference type="PROSITE" id="PS50113"/>
    </source>
</evidence>
<dbReference type="Gene3D" id="1.10.287.130">
    <property type="match status" value="1"/>
</dbReference>
<accession>E0UGQ7</accession>
<dbReference type="PANTHER" id="PTHR43547">
    <property type="entry name" value="TWO-COMPONENT HISTIDINE KINASE"/>
    <property type="match status" value="1"/>
</dbReference>
<dbReference type="GO" id="GO:0005524">
    <property type="term" value="F:ATP binding"/>
    <property type="evidence" value="ECO:0007669"/>
    <property type="project" value="UniProtKB-KW"/>
</dbReference>
<keyword evidence="11" id="KW-0472">Membrane</keyword>
<dbReference type="Pfam" id="PF00072">
    <property type="entry name" value="Response_reg"/>
    <property type="match status" value="2"/>
</dbReference>
<dbReference type="Gene3D" id="3.40.50.2300">
    <property type="match status" value="2"/>
</dbReference>
<sequence length="634" mass="70514">MSQELPITILHIDDNETNRYIIGRMLREAGFEAIEAATATIGLQLVTQDQPDLVILDIKLPDISGFEVCQKIKSNPETALIPVLHLSASFVESQDRAKGLNGGADAYLVQPVEAIELIATVKALLRIREAEEAALTSAREWQITFDTIRDGVGLLDSKGNFVRCNKAMTKLLDQPVHELIGNSHQDILHLILNESYMTPFIRAKETLQRESIEIESKNKWYNIIIDPILNQHRVLTGAVFIIVDITERKQIEKEREILYEESQRANRIKDEFLAILSHELRSPLNPILGWASLLKTSKFNADTIKHGLEIIERNANLQTRLIEDLLDVSRILRGKLILNTYPVELPSIIASALEIVQLSAKAKSIEIETKIDANVGAVQADPSRLQQVIWNLLSNAIKFTPSGGKVTIYLERIDKYAQITISDTGKGISKEFLPYVFDYFRQADSTTTRKFGGLGLGLAIVHHLVELHGGTVQAQSAGEGQGASFIVRLPVIAPQSTTYKENKISTQTLSLQGLKVLVVDDEADMRDFLRFALQQYGADVIAVADANQALLALIDKHPDILLSDIGMPGMDGYMFIRQVRKLEPTQGGQIPAIALTAYAGDINEQQALKAGFQKHISKPVEPYILVKEIFNLRS</sequence>
<dbReference type="GO" id="GO:0005886">
    <property type="term" value="C:plasma membrane"/>
    <property type="evidence" value="ECO:0007669"/>
    <property type="project" value="UniProtKB-SubCell"/>
</dbReference>
<dbReference type="SUPFAM" id="SSF55785">
    <property type="entry name" value="PYP-like sensor domain (PAS domain)"/>
    <property type="match status" value="1"/>
</dbReference>
<dbReference type="Pfam" id="PF13426">
    <property type="entry name" value="PAS_9"/>
    <property type="match status" value="1"/>
</dbReference>
<dbReference type="OrthoDB" id="580816at2"/>
<evidence type="ECO:0000256" key="7">
    <source>
        <dbReference type="ARBA" id="ARBA00022741"/>
    </source>
</evidence>
<dbReference type="CDD" id="cd17580">
    <property type="entry name" value="REC_2_DhkD-like"/>
    <property type="match status" value="1"/>
</dbReference>
<dbReference type="SMART" id="SM00448">
    <property type="entry name" value="REC"/>
    <property type="match status" value="2"/>
</dbReference>
<evidence type="ECO:0000313" key="18">
    <source>
        <dbReference type="Proteomes" id="UP000008206"/>
    </source>
</evidence>
<feature type="domain" description="Response regulatory" evidence="14">
    <location>
        <begin position="515"/>
        <end position="633"/>
    </location>
</feature>
<dbReference type="CDD" id="cd00082">
    <property type="entry name" value="HisKA"/>
    <property type="match status" value="1"/>
</dbReference>
<keyword evidence="9" id="KW-0067">ATP-binding</keyword>
<keyword evidence="8 17" id="KW-0418">Kinase</keyword>
<dbReference type="CDD" id="cd16922">
    <property type="entry name" value="HATPase_EvgS-ArcB-TorS-like"/>
    <property type="match status" value="1"/>
</dbReference>
<keyword evidence="18" id="KW-1185">Reference proteome</keyword>
<dbReference type="Pfam" id="PF00512">
    <property type="entry name" value="HisKA"/>
    <property type="match status" value="1"/>
</dbReference>
<dbReference type="PANTHER" id="PTHR43547:SF2">
    <property type="entry name" value="HYBRID SIGNAL TRANSDUCTION HISTIDINE KINASE C"/>
    <property type="match status" value="1"/>
</dbReference>
<dbReference type="GO" id="GO:0000155">
    <property type="term" value="F:phosphorelay sensor kinase activity"/>
    <property type="evidence" value="ECO:0007669"/>
    <property type="project" value="InterPro"/>
</dbReference>
<dbReference type="InterPro" id="IPR001789">
    <property type="entry name" value="Sig_transdc_resp-reg_receiver"/>
</dbReference>
<evidence type="ECO:0000256" key="12">
    <source>
        <dbReference type="PROSITE-ProRule" id="PRU00169"/>
    </source>
</evidence>
<evidence type="ECO:0000256" key="8">
    <source>
        <dbReference type="ARBA" id="ARBA00022777"/>
    </source>
</evidence>
<dbReference type="SUPFAM" id="SSF52172">
    <property type="entry name" value="CheY-like"/>
    <property type="match status" value="2"/>
</dbReference>
<evidence type="ECO:0000256" key="11">
    <source>
        <dbReference type="ARBA" id="ARBA00023136"/>
    </source>
</evidence>